<sequence length="60" mass="6717">MGLPTECDNLAILANTRAQRRAVRCDGPLERLCRRFVATRELVKRKGVGVSYVHECAQTS</sequence>
<gene>
    <name evidence="1" type="ORF">C7S16_5790</name>
</gene>
<dbReference type="Proteomes" id="UP001272137">
    <property type="component" value="Unassembled WGS sequence"/>
</dbReference>
<evidence type="ECO:0000313" key="2">
    <source>
        <dbReference type="Proteomes" id="UP001272137"/>
    </source>
</evidence>
<evidence type="ECO:0000313" key="1">
    <source>
        <dbReference type="EMBL" id="MDW9253071.1"/>
    </source>
</evidence>
<comment type="caution">
    <text evidence="1">The sequence shown here is derived from an EMBL/GenBank/DDBJ whole genome shotgun (WGS) entry which is preliminary data.</text>
</comment>
<accession>A0AAW9CT96</accession>
<dbReference type="AlphaFoldDB" id="A0AAW9CT96"/>
<protein>
    <submittedName>
        <fullName evidence="1">Uncharacterized protein</fullName>
    </submittedName>
</protein>
<reference evidence="1" key="1">
    <citation type="submission" date="2018-08" db="EMBL/GenBank/DDBJ databases">
        <title>Identification of Burkholderia cepacia strains that express a Burkholderia pseudomallei-like capsular polysaccharide.</title>
        <authorList>
            <person name="Burtnick M.N."/>
            <person name="Vongsouvath M."/>
            <person name="Newton P."/>
            <person name="Wuthiekanun V."/>
            <person name="Limmathurotsakul D."/>
            <person name="Brett P.J."/>
            <person name="Chantratita N."/>
            <person name="Dance D.A."/>
        </authorList>
    </citation>
    <scope>NUCLEOTIDE SEQUENCE</scope>
    <source>
        <strain evidence="1">SBXCC001</strain>
    </source>
</reference>
<organism evidence="1 2">
    <name type="scientific">Burkholderia thailandensis</name>
    <dbReference type="NCBI Taxonomy" id="57975"/>
    <lineage>
        <taxon>Bacteria</taxon>
        <taxon>Pseudomonadati</taxon>
        <taxon>Pseudomonadota</taxon>
        <taxon>Betaproteobacteria</taxon>
        <taxon>Burkholderiales</taxon>
        <taxon>Burkholderiaceae</taxon>
        <taxon>Burkholderia</taxon>
        <taxon>pseudomallei group</taxon>
    </lineage>
</organism>
<proteinExistence type="predicted"/>
<dbReference type="EMBL" id="QXCT01000001">
    <property type="protein sequence ID" value="MDW9253071.1"/>
    <property type="molecule type" value="Genomic_DNA"/>
</dbReference>
<name>A0AAW9CT96_BURTH</name>